<dbReference type="EMBL" id="CADCXU010006236">
    <property type="protein sequence ID" value="CAA9997886.1"/>
    <property type="molecule type" value="Genomic_DNA"/>
</dbReference>
<feature type="region of interest" description="Disordered" evidence="1">
    <location>
        <begin position="32"/>
        <end position="83"/>
    </location>
</feature>
<feature type="compositionally biased region" description="Polar residues" evidence="1">
    <location>
        <begin position="64"/>
        <end position="82"/>
    </location>
</feature>
<dbReference type="Proteomes" id="UP000479000">
    <property type="component" value="Unassembled WGS sequence"/>
</dbReference>
<name>A0A6H5G5L9_9HEMI</name>
<dbReference type="AlphaFoldDB" id="A0A6H5G5L9"/>
<evidence type="ECO:0000313" key="2">
    <source>
        <dbReference type="EMBL" id="CAA9997886.1"/>
    </source>
</evidence>
<accession>A0A6H5G5L9</accession>
<evidence type="ECO:0000256" key="1">
    <source>
        <dbReference type="SAM" id="MobiDB-lite"/>
    </source>
</evidence>
<organism evidence="2 3">
    <name type="scientific">Nesidiocoris tenuis</name>
    <dbReference type="NCBI Taxonomy" id="355587"/>
    <lineage>
        <taxon>Eukaryota</taxon>
        <taxon>Metazoa</taxon>
        <taxon>Ecdysozoa</taxon>
        <taxon>Arthropoda</taxon>
        <taxon>Hexapoda</taxon>
        <taxon>Insecta</taxon>
        <taxon>Pterygota</taxon>
        <taxon>Neoptera</taxon>
        <taxon>Paraneoptera</taxon>
        <taxon>Hemiptera</taxon>
        <taxon>Heteroptera</taxon>
        <taxon>Panheteroptera</taxon>
        <taxon>Cimicomorpha</taxon>
        <taxon>Miridae</taxon>
        <taxon>Dicyphina</taxon>
        <taxon>Nesidiocoris</taxon>
    </lineage>
</organism>
<protein>
    <submittedName>
        <fullName evidence="2">Uncharacterized protein</fullName>
    </submittedName>
</protein>
<gene>
    <name evidence="2" type="ORF">NTEN_LOCUS4180</name>
</gene>
<sequence>MTTTTTASWTQTATTTVKMYLKKRRFLQVSTNGRVEEARSSKNCHRCPNRTTDGRSRRRPYSGATCQTTMTGRHSGAPSSTPGLRCKDVYTTMMKMMDETVLKT</sequence>
<evidence type="ECO:0000313" key="3">
    <source>
        <dbReference type="Proteomes" id="UP000479000"/>
    </source>
</evidence>
<keyword evidence="3" id="KW-1185">Reference proteome</keyword>
<reference evidence="2 3" key="1">
    <citation type="submission" date="2020-02" db="EMBL/GenBank/DDBJ databases">
        <authorList>
            <person name="Ferguson B K."/>
        </authorList>
    </citation>
    <scope>NUCLEOTIDE SEQUENCE [LARGE SCALE GENOMIC DNA]</scope>
</reference>
<proteinExistence type="predicted"/>